<keyword evidence="1" id="KW-1133">Transmembrane helix</keyword>
<evidence type="ECO:0000256" key="1">
    <source>
        <dbReference type="SAM" id="Phobius"/>
    </source>
</evidence>
<keyword evidence="2" id="KW-0732">Signal</keyword>
<evidence type="ECO:0000256" key="2">
    <source>
        <dbReference type="SAM" id="SignalP"/>
    </source>
</evidence>
<keyword evidence="1" id="KW-0812">Transmembrane</keyword>
<dbReference type="AlphaFoldDB" id="A0A2M8TUT5"/>
<dbReference type="EMBL" id="PENG01000001">
    <property type="protein sequence ID" value="PJI27701.1"/>
    <property type="molecule type" value="Genomic_DNA"/>
</dbReference>
<evidence type="ECO:0000313" key="4">
    <source>
        <dbReference type="Proteomes" id="UP000229884"/>
    </source>
</evidence>
<dbReference type="Proteomes" id="UP000229884">
    <property type="component" value="Unassembled WGS sequence"/>
</dbReference>
<keyword evidence="1" id="KW-0472">Membrane</keyword>
<dbReference type="InterPro" id="IPR025408">
    <property type="entry name" value="DUF4134"/>
</dbReference>
<feature type="chain" id="PRO_5014630923" evidence="2">
    <location>
        <begin position="23"/>
        <end position="100"/>
    </location>
</feature>
<feature type="transmembrane region" description="Helical" evidence="1">
    <location>
        <begin position="46"/>
        <end position="65"/>
    </location>
</feature>
<gene>
    <name evidence="3" type="ORF">CTM58_06085</name>
</gene>
<organism evidence="3 4">
    <name type="scientific">Prevotella intermedia</name>
    <dbReference type="NCBI Taxonomy" id="28131"/>
    <lineage>
        <taxon>Bacteria</taxon>
        <taxon>Pseudomonadati</taxon>
        <taxon>Bacteroidota</taxon>
        <taxon>Bacteroidia</taxon>
        <taxon>Bacteroidales</taxon>
        <taxon>Prevotellaceae</taxon>
        <taxon>Prevotella</taxon>
    </lineage>
</organism>
<sequence>MNNKQKLFLSAVLLFTVASALAQGNGLSGINQATNMVTSYFDPATKLIYAIGAVVGLIGGMKVYSKFSSGDPDTSKTAASWFGACIFLIVAATILRSFFL</sequence>
<dbReference type="Pfam" id="PF13572">
    <property type="entry name" value="DUF4134"/>
    <property type="match status" value="1"/>
</dbReference>
<dbReference type="RefSeq" id="WP_100370634.1">
    <property type="nucleotide sequence ID" value="NZ_PENG01000001.1"/>
</dbReference>
<proteinExistence type="predicted"/>
<feature type="signal peptide" evidence="2">
    <location>
        <begin position="1"/>
        <end position="22"/>
    </location>
</feature>
<evidence type="ECO:0000313" key="3">
    <source>
        <dbReference type="EMBL" id="PJI27701.1"/>
    </source>
</evidence>
<accession>A0A2M8TUT5</accession>
<name>A0A2M8TUT5_PREIN</name>
<reference evidence="3 4" key="1">
    <citation type="submission" date="2017-11" db="EMBL/GenBank/DDBJ databases">
        <title>Genome sequencing of Prevotella intermedia KCOM 2832.</title>
        <authorList>
            <person name="Kook J.-K."/>
            <person name="Park S.-N."/>
            <person name="Lim Y.K."/>
        </authorList>
    </citation>
    <scope>NUCLEOTIDE SEQUENCE [LARGE SCALE GENOMIC DNA]</scope>
    <source>
        <strain evidence="3 4">KCOM 2832</strain>
    </source>
</reference>
<protein>
    <submittedName>
        <fullName evidence="3">Conjugal transfer protein</fullName>
    </submittedName>
</protein>
<comment type="caution">
    <text evidence="3">The sequence shown here is derived from an EMBL/GenBank/DDBJ whole genome shotgun (WGS) entry which is preliminary data.</text>
</comment>
<feature type="transmembrane region" description="Helical" evidence="1">
    <location>
        <begin position="77"/>
        <end position="99"/>
    </location>
</feature>